<protein>
    <submittedName>
        <fullName evidence="3">Uncharacterized protein</fullName>
    </submittedName>
</protein>
<evidence type="ECO:0000313" key="5">
    <source>
        <dbReference type="Proteomes" id="UP000039217"/>
    </source>
</evidence>
<dbReference type="Proteomes" id="UP000039217">
    <property type="component" value="Unassembled WGS sequence"/>
</dbReference>
<organism evidence="3 4">
    <name type="scientific">Mycobacterium tuberculosis</name>
    <dbReference type="NCBI Taxonomy" id="1773"/>
    <lineage>
        <taxon>Bacteria</taxon>
        <taxon>Bacillati</taxon>
        <taxon>Actinomycetota</taxon>
        <taxon>Actinomycetes</taxon>
        <taxon>Mycobacteriales</taxon>
        <taxon>Mycobacteriaceae</taxon>
        <taxon>Mycobacterium</taxon>
        <taxon>Mycobacterium tuberculosis complex</taxon>
    </lineage>
</organism>
<reference evidence="4 5" key="1">
    <citation type="submission" date="2015-03" db="EMBL/GenBank/DDBJ databases">
        <authorList>
            <consortium name="Pathogen Informatics"/>
        </authorList>
    </citation>
    <scope>NUCLEOTIDE SEQUENCE [LARGE SCALE GENOMIC DNA]</scope>
    <source>
        <strain evidence="1 6">Bir 185</strain>
        <strain evidence="2 5">D00501624</strain>
        <strain evidence="4">N09902308</strain>
    </source>
</reference>
<dbReference type="AlphaFoldDB" id="A0A655CNI8"/>
<evidence type="ECO:0000313" key="4">
    <source>
        <dbReference type="Proteomes" id="UP000039021"/>
    </source>
</evidence>
<name>A0A655CNI8_MYCTX</name>
<dbReference type="EMBL" id="CSBK01001478">
    <property type="protein sequence ID" value="COY72055.1"/>
    <property type="molecule type" value="Genomic_DNA"/>
</dbReference>
<reference evidence="3" key="2">
    <citation type="submission" date="2015-03" db="EMBL/GenBank/DDBJ databases">
        <authorList>
            <consortium name="Pathogen Informatics"/>
            <person name="Murphy D."/>
        </authorList>
    </citation>
    <scope>NUCLEOTIDE SEQUENCE</scope>
    <source>
        <strain evidence="3">N09902308</strain>
    </source>
</reference>
<proteinExistence type="predicted"/>
<evidence type="ECO:0000313" key="1">
    <source>
        <dbReference type="EMBL" id="CKR05471.1"/>
    </source>
</evidence>
<dbReference type="EMBL" id="CNFT01000088">
    <property type="protein sequence ID" value="CKR05471.1"/>
    <property type="molecule type" value="Genomic_DNA"/>
</dbReference>
<dbReference type="AntiFam" id="ANF00081">
    <property type="entry name" value="Shadow ORF (opposite lysS)"/>
</dbReference>
<dbReference type="Proteomes" id="UP000050164">
    <property type="component" value="Unassembled WGS sequence"/>
</dbReference>
<evidence type="ECO:0000313" key="6">
    <source>
        <dbReference type="Proteomes" id="UP000050164"/>
    </source>
</evidence>
<sequence>MAEVDALVAKGTAELEYPFHAADAQALEVELWCDAQEQIHGIRVDVRDERSGGGAAVQLL</sequence>
<accession>A0A655CNI8</accession>
<evidence type="ECO:0000313" key="3">
    <source>
        <dbReference type="EMBL" id="COY72055.1"/>
    </source>
</evidence>
<evidence type="ECO:0000313" key="2">
    <source>
        <dbReference type="EMBL" id="CNV10626.1"/>
    </source>
</evidence>
<gene>
    <name evidence="2" type="ORF">ERS007661_01655</name>
    <name evidence="3" type="ORF">ERS007739_03006</name>
    <name evidence="1" type="ORF">ERS027659_00628</name>
</gene>
<dbReference type="Proteomes" id="UP000039021">
    <property type="component" value="Unassembled WGS sequence"/>
</dbReference>
<dbReference type="EMBL" id="CQQC01000484">
    <property type="protein sequence ID" value="CNV10626.1"/>
    <property type="molecule type" value="Genomic_DNA"/>
</dbReference>